<protein>
    <submittedName>
        <fullName evidence="2">Cupin domain protein</fullName>
    </submittedName>
</protein>
<dbReference type="STRING" id="84531.LA76x_0718"/>
<evidence type="ECO:0000313" key="2">
    <source>
        <dbReference type="EMBL" id="ALN78879.1"/>
    </source>
</evidence>
<accession>A0A0S2F5R9</accession>
<evidence type="ECO:0000313" key="3">
    <source>
        <dbReference type="Proteomes" id="UP000060787"/>
    </source>
</evidence>
<dbReference type="InterPro" id="IPR013096">
    <property type="entry name" value="Cupin_2"/>
</dbReference>
<dbReference type="Proteomes" id="UP000060787">
    <property type="component" value="Chromosome"/>
</dbReference>
<dbReference type="InterPro" id="IPR052044">
    <property type="entry name" value="PKS_Associated_Protein"/>
</dbReference>
<dbReference type="Pfam" id="PF07883">
    <property type="entry name" value="Cupin_2"/>
    <property type="match status" value="1"/>
</dbReference>
<dbReference type="AlphaFoldDB" id="A0A0S2F5R9"/>
<sequence>MPHARIVSNADTAEYYFEERCHIIEWWNSSDDPQASIARARVEPGVTTRLHRLRDTSERYVVLEGRGRVEVGDLPPSIVGPGDVVVIPPGVAQRIANLGDSDLLFLAICTPRFEPANYEDIEPEIA</sequence>
<dbReference type="PANTHER" id="PTHR36114">
    <property type="entry name" value="16.7 KDA PROTEIN IN WHIE LOCUS"/>
    <property type="match status" value="1"/>
</dbReference>
<organism evidence="2 3">
    <name type="scientific">Lysobacter antibioticus</name>
    <dbReference type="NCBI Taxonomy" id="84531"/>
    <lineage>
        <taxon>Bacteria</taxon>
        <taxon>Pseudomonadati</taxon>
        <taxon>Pseudomonadota</taxon>
        <taxon>Gammaproteobacteria</taxon>
        <taxon>Lysobacterales</taxon>
        <taxon>Lysobacteraceae</taxon>
        <taxon>Lysobacter</taxon>
    </lineage>
</organism>
<dbReference type="eggNOG" id="COG0662">
    <property type="taxonomic scope" value="Bacteria"/>
</dbReference>
<keyword evidence="3" id="KW-1185">Reference proteome</keyword>
<proteinExistence type="predicted"/>
<dbReference type="InterPro" id="IPR014710">
    <property type="entry name" value="RmlC-like_jellyroll"/>
</dbReference>
<dbReference type="PANTHER" id="PTHR36114:SF1">
    <property type="entry name" value="16.7 KDA PROTEIN IN WHIE LOCUS"/>
    <property type="match status" value="1"/>
</dbReference>
<dbReference type="CDD" id="cd02214">
    <property type="entry name" value="cupin_MJ1618"/>
    <property type="match status" value="1"/>
</dbReference>
<evidence type="ECO:0000259" key="1">
    <source>
        <dbReference type="Pfam" id="PF07883"/>
    </source>
</evidence>
<dbReference type="RefSeq" id="WP_057916614.1">
    <property type="nucleotide sequence ID" value="NZ_CP011129.1"/>
</dbReference>
<dbReference type="Gene3D" id="2.60.120.10">
    <property type="entry name" value="Jelly Rolls"/>
    <property type="match status" value="1"/>
</dbReference>
<name>A0A0S2F5R9_LYSAN</name>
<dbReference type="KEGG" id="lab:LA76x_0718"/>
<reference evidence="2 3" key="1">
    <citation type="journal article" date="2015" name="BMC Genomics">
        <title>Comparative genomics and metabolic profiling of the genus Lysobacter.</title>
        <authorList>
            <person name="de Bruijn I."/>
            <person name="Cheng X."/>
            <person name="de Jager V."/>
            <person name="Exposito R.G."/>
            <person name="Watrous J."/>
            <person name="Patel N."/>
            <person name="Postma J."/>
            <person name="Dorrestein P.C."/>
            <person name="Kobayashi D."/>
            <person name="Raaijmakers J.M."/>
        </authorList>
    </citation>
    <scope>NUCLEOTIDE SEQUENCE [LARGE SCALE GENOMIC DNA]</scope>
    <source>
        <strain evidence="2 3">76</strain>
    </source>
</reference>
<feature type="domain" description="Cupin type-2" evidence="1">
    <location>
        <begin position="40"/>
        <end position="108"/>
    </location>
</feature>
<dbReference type="InterPro" id="IPR011051">
    <property type="entry name" value="RmlC_Cupin_sf"/>
</dbReference>
<dbReference type="PATRIC" id="fig|84531.8.peg.747"/>
<dbReference type="EMBL" id="CP011129">
    <property type="protein sequence ID" value="ALN78879.1"/>
    <property type="molecule type" value="Genomic_DNA"/>
</dbReference>
<gene>
    <name evidence="2" type="ORF">LA76x_0718</name>
</gene>
<dbReference type="SUPFAM" id="SSF51182">
    <property type="entry name" value="RmlC-like cupins"/>
    <property type="match status" value="1"/>
</dbReference>